<evidence type="ECO:0000313" key="2">
    <source>
        <dbReference type="WBParaSite" id="Minc3s00628g15315"/>
    </source>
</evidence>
<dbReference type="AlphaFoldDB" id="A0A914MS32"/>
<dbReference type="Proteomes" id="UP000887563">
    <property type="component" value="Unplaced"/>
</dbReference>
<keyword evidence="1" id="KW-1185">Reference proteome</keyword>
<evidence type="ECO:0000313" key="3">
    <source>
        <dbReference type="WBParaSite" id="Minc3s02531g30490"/>
    </source>
</evidence>
<sequence length="90" mass="10097">MIAFVARSSIQTFRQRVDHLAVLETLSSHQSIHIHLRASIAITFPPFAALLLTSIVVDDFVDAQFLARTHAHRGPIKMIKHFPAECAPLR</sequence>
<evidence type="ECO:0000313" key="1">
    <source>
        <dbReference type="Proteomes" id="UP000887563"/>
    </source>
</evidence>
<name>A0A914MS32_MELIC</name>
<dbReference type="WBParaSite" id="Minc3s00628g15315">
    <property type="protein sequence ID" value="Minc3s00628g15315"/>
    <property type="gene ID" value="Minc3s00628g15315"/>
</dbReference>
<organism evidence="1 3">
    <name type="scientific">Meloidogyne incognita</name>
    <name type="common">Southern root-knot nematode worm</name>
    <name type="synonym">Oxyuris incognita</name>
    <dbReference type="NCBI Taxonomy" id="6306"/>
    <lineage>
        <taxon>Eukaryota</taxon>
        <taxon>Metazoa</taxon>
        <taxon>Ecdysozoa</taxon>
        <taxon>Nematoda</taxon>
        <taxon>Chromadorea</taxon>
        <taxon>Rhabditida</taxon>
        <taxon>Tylenchina</taxon>
        <taxon>Tylenchomorpha</taxon>
        <taxon>Tylenchoidea</taxon>
        <taxon>Meloidogynidae</taxon>
        <taxon>Meloidogyninae</taxon>
        <taxon>Meloidogyne</taxon>
        <taxon>Meloidogyne incognita group</taxon>
    </lineage>
</organism>
<protein>
    <submittedName>
        <fullName evidence="2 3">Uncharacterized protein</fullName>
    </submittedName>
</protein>
<proteinExistence type="predicted"/>
<reference evidence="2 3" key="1">
    <citation type="submission" date="2022-11" db="UniProtKB">
        <authorList>
            <consortium name="WormBaseParasite"/>
        </authorList>
    </citation>
    <scope>IDENTIFICATION</scope>
</reference>
<dbReference type="WBParaSite" id="Minc3s02531g30490">
    <property type="protein sequence ID" value="Minc3s02531g30490"/>
    <property type="gene ID" value="Minc3s02531g30490"/>
</dbReference>
<accession>A0A914MS32</accession>